<dbReference type="EMBL" id="OIVN01002634">
    <property type="protein sequence ID" value="SPD05219.1"/>
    <property type="molecule type" value="Genomic_DNA"/>
</dbReference>
<feature type="region of interest" description="Disordered" evidence="1">
    <location>
        <begin position="432"/>
        <end position="480"/>
    </location>
</feature>
<evidence type="ECO:0000256" key="1">
    <source>
        <dbReference type="SAM" id="MobiDB-lite"/>
    </source>
</evidence>
<feature type="region of interest" description="Disordered" evidence="1">
    <location>
        <begin position="788"/>
        <end position="854"/>
    </location>
</feature>
<dbReference type="InterPro" id="IPR054708">
    <property type="entry name" value="MTPAP-like_central"/>
</dbReference>
<dbReference type="GO" id="GO:0031499">
    <property type="term" value="C:TRAMP complex"/>
    <property type="evidence" value="ECO:0007669"/>
    <property type="project" value="TreeGrafter"/>
</dbReference>
<protein>
    <recommendedName>
        <fullName evidence="2">Poly(A) RNA polymerase mitochondrial-like central palm domain-containing protein</fullName>
    </recommendedName>
</protein>
<feature type="compositionally biased region" description="Basic residues" evidence="1">
    <location>
        <begin position="394"/>
        <end position="407"/>
    </location>
</feature>
<dbReference type="AlphaFoldDB" id="A0A2N9H0Q3"/>
<feature type="compositionally biased region" description="Polar residues" evidence="1">
    <location>
        <begin position="432"/>
        <end position="451"/>
    </location>
</feature>
<dbReference type="InterPro" id="IPR043519">
    <property type="entry name" value="NT_sf"/>
</dbReference>
<feature type="compositionally biased region" description="Basic and acidic residues" evidence="1">
    <location>
        <begin position="788"/>
        <end position="801"/>
    </location>
</feature>
<feature type="region of interest" description="Disordered" evidence="1">
    <location>
        <begin position="380"/>
        <end position="411"/>
    </location>
</feature>
<dbReference type="GO" id="GO:0005730">
    <property type="term" value="C:nucleolus"/>
    <property type="evidence" value="ECO:0007669"/>
    <property type="project" value="TreeGrafter"/>
</dbReference>
<reference evidence="3" key="1">
    <citation type="submission" date="2018-02" db="EMBL/GenBank/DDBJ databases">
        <authorList>
            <person name="Cohen D.B."/>
            <person name="Kent A.D."/>
        </authorList>
    </citation>
    <scope>NUCLEOTIDE SEQUENCE</scope>
</reference>
<dbReference type="FunFam" id="3.30.460.10:FF:000024">
    <property type="entry name" value="Nucleotidyltransferase family protein isoform 2"/>
    <property type="match status" value="1"/>
</dbReference>
<name>A0A2N9H0Q3_FAGSY</name>
<dbReference type="Gene3D" id="3.30.460.10">
    <property type="entry name" value="Beta Polymerase, domain 2"/>
    <property type="match status" value="1"/>
</dbReference>
<accession>A0A2N9H0Q3</accession>
<organism evidence="3">
    <name type="scientific">Fagus sylvatica</name>
    <name type="common">Beechnut</name>
    <dbReference type="NCBI Taxonomy" id="28930"/>
    <lineage>
        <taxon>Eukaryota</taxon>
        <taxon>Viridiplantae</taxon>
        <taxon>Streptophyta</taxon>
        <taxon>Embryophyta</taxon>
        <taxon>Tracheophyta</taxon>
        <taxon>Spermatophyta</taxon>
        <taxon>Magnoliopsida</taxon>
        <taxon>eudicotyledons</taxon>
        <taxon>Gunneridae</taxon>
        <taxon>Pentapetalae</taxon>
        <taxon>rosids</taxon>
        <taxon>fabids</taxon>
        <taxon>Fagales</taxon>
        <taxon>Fagaceae</taxon>
        <taxon>Fagus</taxon>
    </lineage>
</organism>
<dbReference type="GO" id="GO:0031123">
    <property type="term" value="P:RNA 3'-end processing"/>
    <property type="evidence" value="ECO:0007669"/>
    <property type="project" value="TreeGrafter"/>
</dbReference>
<dbReference type="SUPFAM" id="SSF81301">
    <property type="entry name" value="Nucleotidyltransferase"/>
    <property type="match status" value="1"/>
</dbReference>
<dbReference type="Pfam" id="PF22600">
    <property type="entry name" value="MTPAP-like_central"/>
    <property type="match status" value="1"/>
</dbReference>
<proteinExistence type="predicted"/>
<gene>
    <name evidence="3" type="ORF">FSB_LOCUS33101</name>
</gene>
<evidence type="ECO:0000259" key="2">
    <source>
        <dbReference type="Pfam" id="PF22600"/>
    </source>
</evidence>
<dbReference type="PANTHER" id="PTHR23092">
    <property type="entry name" value="POLY(A) RNA POLYMERASE"/>
    <property type="match status" value="1"/>
</dbReference>
<dbReference type="GO" id="GO:1990817">
    <property type="term" value="F:poly(A) RNA polymerase activity"/>
    <property type="evidence" value="ECO:0007669"/>
    <property type="project" value="InterPro"/>
</dbReference>
<dbReference type="Gene3D" id="1.10.1410.10">
    <property type="match status" value="1"/>
</dbReference>
<evidence type="ECO:0000313" key="3">
    <source>
        <dbReference type="EMBL" id="SPD05219.1"/>
    </source>
</evidence>
<sequence length="1217" mass="134629">MLGKVRTHGHASFIILPDLPSRDLPSLCFKKSRGLLSRVAKSNRSERLVFDSTRLFDSTEGESVDRCSCSLKRLDTVTVSEELVEDLDEFVKVMDEVSNGGFLRGEESELGSDWVELECNGRKRGVKLKEKVSGECGGCGGQCVLEEEGLCGLVGEFGCRHEEESPDHDVGQIGKIFGMDYLFGFGDRLYNTHEILKEATSVLEDEMWLFSAGVEHPVRYNHNMKMQRTIPSVAAKAEFGLIITPASLFGKPSSLANAFNSLLVLQDIIMMILSCHHGFLKVVSLDYTKLELLGEGIEKSLPNKSKEKLGACSRRKKGRPRNMKRVNPRLDDFPCDNSPKDLDCAIAHKEKADLMQSQKIPDIPRGKETYRERSTVQMEHARGTVVGKAQNSARKGRKEKNKNKKSGFKNLMEVRKYEGSVMEDSLFSVVSQKEGPNSGLASDNSATQNATDDNKIGNDILASNSSLPSSVNRPTGEDSATQCIQDYKPSAVPALGHDSVLSNEDNNFQNSVNRSECVVNSTSPDKPIRAFDIKDESVLITEQEILPRIDCIWMLVGTGIITSSIPSYPQCVMRGTSPIEGGCNPILSRPLPMSLDWPPVVRSACVLDPSLTYNYDSGFLSRQQSTFPQSFTTHSVQLNGTTTDDERKCPGDFTDLPDLTNTQELADECDSHWISEEEVEVHAVSGIDYNQYFGGGVMAVDDMVAYSSSYSTNGLTSPTAASFSSPFDPLGPGPQPLGYGQKRKVLDLCQIYLVMLKGRQEIHFLTLFCQSSFQIFRPIIIPNISRDRSRSEFKRSHDHKSPCVPPTRREHPRIKRPPSPVVLSVPRAPRPPPPSPVSDSRKLRGFPTVRSGSSSPRHWGVRGWYNEGNNLEDACLRMDGAEVVWPSWRNNNLSARPMIQPLPAALLQDRLIAMSQLARDQEHPDVAFRLQPPELQSCPTRKTSISLMHSLLHDEIDSFCKQVAAANMARKPYINWAVKRVTRSLQVLWPRSRTNIFGSNATGLSLPTSDVDLVVCLPPVRNLEPIKEAGILEGRNGIKETCLQHAARYLANQEWVKNDSLKTVENTAIPIIMLVVEVPHDLITSSASNVQSPKEETTVEQGNNVYSDTVVLEDSALPKCAQIDCYTTKDSNSVRLDISFNSPSNTGLQTTELVKELTEQFPAATPLALVLKQFLADRSLDQSYSGGLSSYCLVSNAALVILFELACSVTKEAAQTF</sequence>
<dbReference type="PANTHER" id="PTHR23092:SF48">
    <property type="entry name" value="NUCLEOTIDYLTRANSFERASE FAMILY PROTEIN"/>
    <property type="match status" value="1"/>
</dbReference>
<dbReference type="InterPro" id="IPR045862">
    <property type="entry name" value="Trf4-like"/>
</dbReference>
<dbReference type="GO" id="GO:0003729">
    <property type="term" value="F:mRNA binding"/>
    <property type="evidence" value="ECO:0007669"/>
    <property type="project" value="TreeGrafter"/>
</dbReference>
<feature type="domain" description="Poly(A) RNA polymerase mitochondrial-like central palm" evidence="2">
    <location>
        <begin position="977"/>
        <end position="1073"/>
    </location>
</feature>
<feature type="compositionally biased region" description="Polar residues" evidence="1">
    <location>
        <begin position="461"/>
        <end position="480"/>
    </location>
</feature>
<dbReference type="GO" id="GO:0043634">
    <property type="term" value="P:polyadenylation-dependent ncRNA catabolic process"/>
    <property type="evidence" value="ECO:0007669"/>
    <property type="project" value="TreeGrafter"/>
</dbReference>